<dbReference type="EMBL" id="FNQM01000015">
    <property type="protein sequence ID" value="SEA87824.1"/>
    <property type="molecule type" value="Genomic_DNA"/>
</dbReference>
<accession>A0A1H4ERV6</accession>
<evidence type="ECO:0000256" key="1">
    <source>
        <dbReference type="SAM" id="MobiDB-lite"/>
    </source>
</evidence>
<reference evidence="2 3" key="1">
    <citation type="submission" date="2016-10" db="EMBL/GenBank/DDBJ databases">
        <authorList>
            <person name="de Groot N.N."/>
        </authorList>
    </citation>
    <scope>NUCLEOTIDE SEQUENCE [LARGE SCALE GENOMIC DNA]</scope>
    <source>
        <strain evidence="2 3">DSM 15345</strain>
    </source>
</reference>
<gene>
    <name evidence="2" type="ORF">SAMN05444370_11572</name>
</gene>
<keyword evidence="3" id="KW-1185">Reference proteome</keyword>
<dbReference type="OrthoDB" id="9800788at2"/>
<dbReference type="Proteomes" id="UP000198703">
    <property type="component" value="Unassembled WGS sequence"/>
</dbReference>
<evidence type="ECO:0000313" key="3">
    <source>
        <dbReference type="Proteomes" id="UP000198703"/>
    </source>
</evidence>
<feature type="region of interest" description="Disordered" evidence="1">
    <location>
        <begin position="128"/>
        <end position="168"/>
    </location>
</feature>
<dbReference type="AlphaFoldDB" id="A0A1H4ERV6"/>
<organism evidence="2 3">
    <name type="scientific">Rubrimonas cliftonensis</name>
    <dbReference type="NCBI Taxonomy" id="89524"/>
    <lineage>
        <taxon>Bacteria</taxon>
        <taxon>Pseudomonadati</taxon>
        <taxon>Pseudomonadota</taxon>
        <taxon>Alphaproteobacteria</taxon>
        <taxon>Rhodobacterales</taxon>
        <taxon>Paracoccaceae</taxon>
        <taxon>Rubrimonas</taxon>
    </lineage>
</organism>
<protein>
    <submittedName>
        <fullName evidence="2">Uncharacterized conserved protein, DUF736 family</fullName>
    </submittedName>
</protein>
<dbReference type="STRING" id="89524.SAMN05444370_11572"/>
<name>A0A1H4ERV6_9RHOB</name>
<dbReference type="Pfam" id="PF05284">
    <property type="entry name" value="DUF736"/>
    <property type="match status" value="1"/>
</dbReference>
<dbReference type="InterPro" id="IPR007948">
    <property type="entry name" value="DUF736"/>
</dbReference>
<proteinExistence type="predicted"/>
<evidence type="ECO:0000313" key="2">
    <source>
        <dbReference type="EMBL" id="SEA87824.1"/>
    </source>
</evidence>
<dbReference type="RefSeq" id="WP_093255463.1">
    <property type="nucleotide sequence ID" value="NZ_FNQM01000015.1"/>
</dbReference>
<sequence length="168" mass="17699">MATIGTVTRRSDATYAGTLQLKSYTGKTLFRPTGATGDKAPAYRIYGAGDHGGPFEMGAAWIKMRTDGQGTYVSVKLDYPELPAPIYATLGRAADQDDDDVFAVIWNRPDPNRVTGGIAGDPFAGLGGMAAPATPDPLDPIDAMAPIETPKARRGKLAPVEDSEEGRA</sequence>